<reference evidence="3 5" key="2">
    <citation type="submission" date="2015-07" db="EMBL/GenBank/DDBJ databases">
        <title>Whole genome sequence of Ardenticatena maritima DSM 23922.</title>
        <authorList>
            <person name="Hemp J."/>
            <person name="Ward L.M."/>
            <person name="Pace L.A."/>
            <person name="Fischer W.W."/>
        </authorList>
    </citation>
    <scope>NUCLEOTIDE SEQUENCE [LARGE SCALE GENOMIC DNA]</scope>
    <source>
        <strain evidence="3 5">110S</strain>
    </source>
</reference>
<name>A0A0M8KAA5_9CHLR</name>
<dbReference type="PATRIC" id="fig|872965.6.peg.2470"/>
<evidence type="ECO:0000313" key="4">
    <source>
        <dbReference type="Proteomes" id="UP000037784"/>
    </source>
</evidence>
<dbReference type="Pfam" id="PF02830">
    <property type="entry name" value="V4R"/>
    <property type="match status" value="1"/>
</dbReference>
<dbReference type="Gene3D" id="3.30.1380.20">
    <property type="entry name" value="Trafficking protein particle complex subunit 3"/>
    <property type="match status" value="1"/>
</dbReference>
<dbReference type="Proteomes" id="UP000037784">
    <property type="component" value="Unassembled WGS sequence"/>
</dbReference>
<reference evidence="2 4" key="1">
    <citation type="journal article" date="2015" name="Genome Announc.">
        <title>Draft Genome Sequence of a Heterotrophic Facultative Anaerobic Thermophilic Bacterium, Ardenticatena maritima Strain 110ST.</title>
        <authorList>
            <person name="Kawaichi S."/>
            <person name="Yoshida T."/>
            <person name="Sako Y."/>
            <person name="Nakamura R."/>
        </authorList>
    </citation>
    <scope>NUCLEOTIDE SEQUENCE [LARGE SCALE GENOMIC DNA]</scope>
    <source>
        <strain evidence="2 4">110S</strain>
    </source>
</reference>
<proteinExistence type="predicted"/>
<evidence type="ECO:0000313" key="3">
    <source>
        <dbReference type="EMBL" id="KPL86432.1"/>
    </source>
</evidence>
<organism evidence="2 4">
    <name type="scientific">Ardenticatena maritima</name>
    <dbReference type="NCBI Taxonomy" id="872965"/>
    <lineage>
        <taxon>Bacteria</taxon>
        <taxon>Bacillati</taxon>
        <taxon>Chloroflexota</taxon>
        <taxon>Ardenticatenia</taxon>
        <taxon>Ardenticatenales</taxon>
        <taxon>Ardenticatenaceae</taxon>
        <taxon>Ardenticatena</taxon>
    </lineage>
</organism>
<accession>A0A0M8KAA5</accession>
<gene>
    <name evidence="2" type="ORF">ARMA_2534</name>
    <name evidence="3" type="ORF">SE16_14125</name>
</gene>
<keyword evidence="4" id="KW-1185">Reference proteome</keyword>
<evidence type="ECO:0000313" key="5">
    <source>
        <dbReference type="Proteomes" id="UP000050502"/>
    </source>
</evidence>
<dbReference type="AlphaFoldDB" id="A0A0M8KAA5"/>
<dbReference type="SUPFAM" id="SSF111126">
    <property type="entry name" value="Ligand-binding domain in the NO signalling and Golgi transport"/>
    <property type="match status" value="1"/>
</dbReference>
<reference evidence="4" key="3">
    <citation type="submission" date="2015-08" db="EMBL/GenBank/DDBJ databases">
        <title>Draft Genome Sequence of a Heterotrophic Facultative Anaerobic Bacterium Ardenticatena maritima Strain 110S.</title>
        <authorList>
            <person name="Kawaichi S."/>
            <person name="Yoshida T."/>
            <person name="Sako Y."/>
            <person name="Nakamura R."/>
        </authorList>
    </citation>
    <scope>NUCLEOTIDE SEQUENCE [LARGE SCALE GENOMIC DNA]</scope>
    <source>
        <strain evidence="4">110S</strain>
    </source>
</reference>
<evidence type="ECO:0000313" key="2">
    <source>
        <dbReference type="EMBL" id="GAP64111.1"/>
    </source>
</evidence>
<dbReference type="SMART" id="SM00989">
    <property type="entry name" value="V4R"/>
    <property type="match status" value="1"/>
</dbReference>
<dbReference type="InterPro" id="IPR024096">
    <property type="entry name" value="NO_sig/Golgi_transp_ligand-bd"/>
</dbReference>
<sequence length="209" mass="23379">MTTREDRDLPNATLYVLFKAIEEVMGEKGFHAMLNASGLQHYIQNPPPNNLDRDVHFSDYARLQKAVIDFYGPRGARAVLSQIGRVLFRYTLEQQPAILGLAGLALKMLPEQAKAKTIINRIAAASAERTNMPSRVEEDDEAWYLIIEECPCAFREKTPTGPSCFTSVGTIAEALRWATGKHYLVTEIECINQGDATCTYRIAKKPQSD</sequence>
<dbReference type="OrthoDB" id="152528at2"/>
<dbReference type="RefSeq" id="WP_054493852.1">
    <property type="nucleotide sequence ID" value="NZ_BBZA01000225.1"/>
</dbReference>
<dbReference type="EMBL" id="BBZA01000225">
    <property type="protein sequence ID" value="GAP64111.1"/>
    <property type="molecule type" value="Genomic_DNA"/>
</dbReference>
<protein>
    <recommendedName>
        <fullName evidence="1">4-vinyl reductase 4VR domain-containing protein</fullName>
    </recommendedName>
</protein>
<dbReference type="STRING" id="872965.SE16_14125"/>
<dbReference type="Proteomes" id="UP000050502">
    <property type="component" value="Unassembled WGS sequence"/>
</dbReference>
<dbReference type="InParanoid" id="A0A0M8KAA5"/>
<evidence type="ECO:0000259" key="1">
    <source>
        <dbReference type="SMART" id="SM00989"/>
    </source>
</evidence>
<dbReference type="EMBL" id="LGKN01000009">
    <property type="protein sequence ID" value="KPL86432.1"/>
    <property type="molecule type" value="Genomic_DNA"/>
</dbReference>
<dbReference type="InterPro" id="IPR004096">
    <property type="entry name" value="V4R"/>
</dbReference>
<feature type="domain" description="4-vinyl reductase 4VR" evidence="1">
    <location>
        <begin position="142"/>
        <end position="204"/>
    </location>
</feature>
<comment type="caution">
    <text evidence="2">The sequence shown here is derived from an EMBL/GenBank/DDBJ whole genome shotgun (WGS) entry which is preliminary data.</text>
</comment>